<dbReference type="PANTHER" id="PTHR43711:SF1">
    <property type="entry name" value="HISTIDINE KINASE 1"/>
    <property type="match status" value="1"/>
</dbReference>
<evidence type="ECO:0000259" key="7">
    <source>
        <dbReference type="PROSITE" id="PS50112"/>
    </source>
</evidence>
<evidence type="ECO:0000313" key="9">
    <source>
        <dbReference type="Proteomes" id="UP001485226"/>
    </source>
</evidence>
<keyword evidence="4" id="KW-0418">Kinase</keyword>
<evidence type="ECO:0000256" key="2">
    <source>
        <dbReference type="ARBA" id="ARBA00012438"/>
    </source>
</evidence>
<dbReference type="Gene3D" id="3.30.450.20">
    <property type="entry name" value="PAS domain"/>
    <property type="match status" value="1"/>
</dbReference>
<evidence type="ECO:0000256" key="4">
    <source>
        <dbReference type="ARBA" id="ARBA00022777"/>
    </source>
</evidence>
<dbReference type="InterPro" id="IPR050736">
    <property type="entry name" value="Sensor_HK_Regulatory"/>
</dbReference>
<dbReference type="Gene3D" id="3.30.565.10">
    <property type="entry name" value="Histidine kinase-like ATPase, C-terminal domain"/>
    <property type="match status" value="1"/>
</dbReference>
<accession>A0ABU9IP63</accession>
<dbReference type="GO" id="GO:0005524">
    <property type="term" value="F:ATP binding"/>
    <property type="evidence" value="ECO:0007669"/>
    <property type="project" value="UniProtKB-KW"/>
</dbReference>
<evidence type="ECO:0000313" key="8">
    <source>
        <dbReference type="EMBL" id="MEL1254239.1"/>
    </source>
</evidence>
<dbReference type="Gene3D" id="1.10.287.130">
    <property type="match status" value="1"/>
</dbReference>
<dbReference type="EMBL" id="JBBYHS010000010">
    <property type="protein sequence ID" value="MEL1254239.1"/>
    <property type="molecule type" value="Genomic_DNA"/>
</dbReference>
<keyword evidence="8" id="KW-0067">ATP-binding</keyword>
<organism evidence="8 9">
    <name type="scientific">Flavobacterium calami</name>
    <dbReference type="NCBI Taxonomy" id="3139144"/>
    <lineage>
        <taxon>Bacteria</taxon>
        <taxon>Pseudomonadati</taxon>
        <taxon>Bacteroidota</taxon>
        <taxon>Flavobacteriia</taxon>
        <taxon>Flavobacteriales</taxon>
        <taxon>Flavobacteriaceae</taxon>
        <taxon>Flavobacterium</taxon>
    </lineage>
</organism>
<dbReference type="SUPFAM" id="SSF55874">
    <property type="entry name" value="ATPase domain of HSP90 chaperone/DNA topoisomerase II/histidine kinase"/>
    <property type="match status" value="1"/>
</dbReference>
<comment type="caution">
    <text evidence="8">The sequence shown here is derived from an EMBL/GenBank/DDBJ whole genome shotgun (WGS) entry which is preliminary data.</text>
</comment>
<keyword evidence="9" id="KW-1185">Reference proteome</keyword>
<dbReference type="SMART" id="SM00388">
    <property type="entry name" value="HisKA"/>
    <property type="match status" value="1"/>
</dbReference>
<dbReference type="CDD" id="cd00082">
    <property type="entry name" value="HisKA"/>
    <property type="match status" value="1"/>
</dbReference>
<reference evidence="8 9" key="1">
    <citation type="submission" date="2024-04" db="EMBL/GenBank/DDBJ databases">
        <title>Flavobacterium sp. DGU38 16S ribosomal RNA gene Genome sequencing and assembly.</title>
        <authorList>
            <person name="Park S."/>
        </authorList>
    </citation>
    <scope>NUCLEOTIDE SEQUENCE [LARGE SCALE GENOMIC DNA]</scope>
    <source>
        <strain evidence="8 9">DGU38</strain>
    </source>
</reference>
<dbReference type="Proteomes" id="UP001485226">
    <property type="component" value="Unassembled WGS sequence"/>
</dbReference>
<gene>
    <name evidence="8" type="ORF">AAEO57_10660</name>
</gene>
<feature type="domain" description="Histidine kinase" evidence="6">
    <location>
        <begin position="151"/>
        <end position="361"/>
    </location>
</feature>
<dbReference type="SMART" id="SM00387">
    <property type="entry name" value="HATPase_c"/>
    <property type="match status" value="1"/>
</dbReference>
<dbReference type="SUPFAM" id="SSF55785">
    <property type="entry name" value="PYP-like sensor domain (PAS domain)"/>
    <property type="match status" value="1"/>
</dbReference>
<keyword evidence="5" id="KW-0902">Two-component regulatory system</keyword>
<evidence type="ECO:0000256" key="3">
    <source>
        <dbReference type="ARBA" id="ARBA00022679"/>
    </source>
</evidence>
<protein>
    <recommendedName>
        <fullName evidence="2">histidine kinase</fullName>
        <ecNumber evidence="2">2.7.13.3</ecNumber>
    </recommendedName>
</protein>
<dbReference type="InterPro" id="IPR035965">
    <property type="entry name" value="PAS-like_dom_sf"/>
</dbReference>
<dbReference type="PROSITE" id="PS50109">
    <property type="entry name" value="HIS_KIN"/>
    <property type="match status" value="1"/>
</dbReference>
<dbReference type="InterPro" id="IPR005467">
    <property type="entry name" value="His_kinase_dom"/>
</dbReference>
<dbReference type="EC" id="2.7.13.3" evidence="2"/>
<dbReference type="InterPro" id="IPR036097">
    <property type="entry name" value="HisK_dim/P_sf"/>
</dbReference>
<dbReference type="PANTHER" id="PTHR43711">
    <property type="entry name" value="TWO-COMPONENT HISTIDINE KINASE"/>
    <property type="match status" value="1"/>
</dbReference>
<comment type="catalytic activity">
    <reaction evidence="1">
        <text>ATP + protein L-histidine = ADP + protein N-phospho-L-histidine.</text>
        <dbReference type="EC" id="2.7.13.3"/>
    </reaction>
</comment>
<feature type="domain" description="PAS" evidence="7">
    <location>
        <begin position="10"/>
        <end position="68"/>
    </location>
</feature>
<dbReference type="InterPro" id="IPR003594">
    <property type="entry name" value="HATPase_dom"/>
</dbReference>
<keyword evidence="8" id="KW-0547">Nucleotide-binding</keyword>
<evidence type="ECO:0000256" key="1">
    <source>
        <dbReference type="ARBA" id="ARBA00000085"/>
    </source>
</evidence>
<keyword evidence="3" id="KW-0808">Transferase</keyword>
<dbReference type="SUPFAM" id="SSF47384">
    <property type="entry name" value="Homodimeric domain of signal transducing histidine kinase"/>
    <property type="match status" value="1"/>
</dbReference>
<name>A0ABU9IP63_9FLAO</name>
<dbReference type="PROSITE" id="PS50112">
    <property type="entry name" value="PAS"/>
    <property type="match status" value="1"/>
</dbReference>
<proteinExistence type="predicted"/>
<evidence type="ECO:0000259" key="6">
    <source>
        <dbReference type="PROSITE" id="PS50109"/>
    </source>
</evidence>
<dbReference type="InterPro" id="IPR000014">
    <property type="entry name" value="PAS"/>
</dbReference>
<dbReference type="InterPro" id="IPR036890">
    <property type="entry name" value="HATPase_C_sf"/>
</dbReference>
<dbReference type="InterPro" id="IPR003661">
    <property type="entry name" value="HisK_dim/P_dom"/>
</dbReference>
<sequence>MYNYNGSEISKTELRKLVDFLPYPIIIWERRQNEDLELFYNAKFIAQIGYSLKEASSRNLLLELLYPDKIYRDEILRCWLDQAAAIARGEQNFIKMKVHLTCSSGERRWFEIKASVLNNLYITAYVDINSDVLLQENLKKANANNEMMLSVLGHDLRSPVANLIGISSLAMDLDFSHEELVPMMRQIREESVRVLELLDNTVNWAKFNFNSLQVHSVPIDFNILVKGVLQSVKLSCDRKNITIVTDLDRIKNIENDFEILTIIVRNLISNAVKFTPKNGVISITSAQNEVIISDNGVGMSAEKLEMVRNRNSLSSRGTENEKGSGLGLQLVFNLAEKINCRLEIQSTEAEGTSVRIIFFKK</sequence>
<evidence type="ECO:0000256" key="5">
    <source>
        <dbReference type="ARBA" id="ARBA00023012"/>
    </source>
</evidence>
<dbReference type="RefSeq" id="WP_341692375.1">
    <property type="nucleotide sequence ID" value="NZ_JBBYHS010000010.1"/>
</dbReference>
<dbReference type="Pfam" id="PF02518">
    <property type="entry name" value="HATPase_c"/>
    <property type="match status" value="1"/>
</dbReference>